<protein>
    <submittedName>
        <fullName evidence="14">Monocarboxylate transporter 12-B-like</fullName>
    </submittedName>
</protein>
<feature type="transmembrane region" description="Helical" evidence="11">
    <location>
        <begin position="148"/>
        <end position="167"/>
    </location>
</feature>
<evidence type="ECO:0000256" key="4">
    <source>
        <dbReference type="ARBA" id="ARBA00022692"/>
    </source>
</evidence>
<evidence type="ECO:0000256" key="2">
    <source>
        <dbReference type="ARBA" id="ARBA00006727"/>
    </source>
</evidence>
<gene>
    <name evidence="14" type="primary">LOC105902267</name>
</gene>
<dbReference type="FunFam" id="1.20.1250.20:FF:000128">
    <property type="entry name" value="monocarboxylate transporter 12 isoform X1"/>
    <property type="match status" value="1"/>
</dbReference>
<evidence type="ECO:0000259" key="12">
    <source>
        <dbReference type="PROSITE" id="PS50850"/>
    </source>
</evidence>
<evidence type="ECO:0000256" key="7">
    <source>
        <dbReference type="ARBA" id="ARBA00036521"/>
    </source>
</evidence>
<dbReference type="GO" id="GO:0022857">
    <property type="term" value="F:transmembrane transporter activity"/>
    <property type="evidence" value="ECO:0007669"/>
    <property type="project" value="InterPro"/>
</dbReference>
<feature type="transmembrane region" description="Helical" evidence="11">
    <location>
        <begin position="173"/>
        <end position="200"/>
    </location>
</feature>
<dbReference type="PANTHER" id="PTHR11360">
    <property type="entry name" value="MONOCARBOXYLATE TRANSPORTER"/>
    <property type="match status" value="1"/>
</dbReference>
<dbReference type="AlphaFoldDB" id="A0A6P8GDN6"/>
<dbReference type="Pfam" id="PF07690">
    <property type="entry name" value="MFS_1"/>
    <property type="match status" value="1"/>
</dbReference>
<dbReference type="InterPro" id="IPR011701">
    <property type="entry name" value="MFS"/>
</dbReference>
<dbReference type="GeneID" id="105902267"/>
<dbReference type="Proteomes" id="UP000515152">
    <property type="component" value="Chromosome 13"/>
</dbReference>
<feature type="transmembrane region" description="Helical" evidence="11">
    <location>
        <begin position="445"/>
        <end position="464"/>
    </location>
</feature>
<organism evidence="13 14">
    <name type="scientific">Clupea harengus</name>
    <name type="common">Atlantic herring</name>
    <dbReference type="NCBI Taxonomy" id="7950"/>
    <lineage>
        <taxon>Eukaryota</taxon>
        <taxon>Metazoa</taxon>
        <taxon>Chordata</taxon>
        <taxon>Craniata</taxon>
        <taxon>Vertebrata</taxon>
        <taxon>Euteleostomi</taxon>
        <taxon>Actinopterygii</taxon>
        <taxon>Neopterygii</taxon>
        <taxon>Teleostei</taxon>
        <taxon>Clupei</taxon>
        <taxon>Clupeiformes</taxon>
        <taxon>Clupeoidei</taxon>
        <taxon>Clupeidae</taxon>
        <taxon>Clupea</taxon>
    </lineage>
</organism>
<dbReference type="GO" id="GO:0016323">
    <property type="term" value="C:basolateral plasma membrane"/>
    <property type="evidence" value="ECO:0007669"/>
    <property type="project" value="UniProtKB-SubCell"/>
</dbReference>
<sequence length="537" mass="57861">MHEKRRADTQQRERERERERERKRGGEREKPRAVGPRIGWPLPGLLRGLELIGQGGGGGGGGMAGAVKHPAAMAPDGGWGWMIVASCFLTTICTRAVTRCVSIFFVEFQFQFSRDYSGTAWIHSTVDCMTMLCAPLGSFIGNRLSHRAAVMMGGILSSAGLVLSSFATSLEFLYLSLGILTGMGFALSYTPAVAMVGMYFSRRKALAYGLAMSGSGIGTFVLAPVVQLLIEYYSWRGALLILGGLVSHLCVCAALLKPLEEQKGYVVNLPDDAKLCDSKLQGTKLVEAKLLEMNWVSPRTGSDRSCPCLPPMEEYGFLLMPDFLLLSVSFLFLAYGCSVPFVYLVPYALSVGVSHQQAALLISILGVIGIVGNITFGWMTDLSCLRPYRMVSYMLAVGLEGFSCFLVPLLQSFPLLVPFALLYGYFDGAYVALIPVLTSDFVGPAYLSSALGVVYFLHAIPYLISPPIGGWLVDQTGSYMATFVLSGFSVLSSSVVLGSICLLQHCCRGRSGVGGAESGHTLEPALRQDPNTPASTI</sequence>
<feature type="compositionally biased region" description="Basic and acidic residues" evidence="10">
    <location>
        <begin position="1"/>
        <end position="32"/>
    </location>
</feature>
<accession>A0A6P8GDN6</accession>
<keyword evidence="13" id="KW-1185">Reference proteome</keyword>
<comment type="subcellular location">
    <subcellularLocation>
        <location evidence="1">Basolateral cell membrane</location>
        <topology evidence="1">Multi-pass membrane protein</topology>
    </subcellularLocation>
</comment>
<dbReference type="GO" id="GO:0015881">
    <property type="term" value="P:creatine transmembrane transport"/>
    <property type="evidence" value="ECO:0007669"/>
    <property type="project" value="TreeGrafter"/>
</dbReference>
<evidence type="ECO:0000256" key="5">
    <source>
        <dbReference type="ARBA" id="ARBA00022989"/>
    </source>
</evidence>
<evidence type="ECO:0000256" key="6">
    <source>
        <dbReference type="ARBA" id="ARBA00023136"/>
    </source>
</evidence>
<evidence type="ECO:0000256" key="10">
    <source>
        <dbReference type="SAM" id="MobiDB-lite"/>
    </source>
</evidence>
<comment type="function">
    <text evidence="9">Functions as a transporter for creatine and as well for its precursor guanidinoacetate. Transport of creatine and GAA is independent of resting membrane potential and extracellular Na(+), Cl(-), or pH. Contributes to the process of creatine biosynthesis and distribution.</text>
</comment>
<keyword evidence="6 11" id="KW-0472">Membrane</keyword>
<evidence type="ECO:0000256" key="11">
    <source>
        <dbReference type="SAM" id="Phobius"/>
    </source>
</evidence>
<dbReference type="KEGG" id="char:105902267"/>
<comment type="catalytic activity">
    <reaction evidence="7">
        <text>creatine(in) = creatine(out)</text>
        <dbReference type="Rhea" id="RHEA:73043"/>
        <dbReference type="ChEBI" id="CHEBI:57947"/>
    </reaction>
</comment>
<reference evidence="14" key="1">
    <citation type="submission" date="2025-08" db="UniProtKB">
        <authorList>
            <consortium name="RefSeq"/>
        </authorList>
    </citation>
    <scope>IDENTIFICATION</scope>
</reference>
<feature type="domain" description="Major facilitator superfamily (MFS) profile" evidence="12">
    <location>
        <begin position="79"/>
        <end position="510"/>
    </location>
</feature>
<dbReference type="InterPro" id="IPR050327">
    <property type="entry name" value="Proton-linked_MCT"/>
</dbReference>
<feature type="transmembrane region" description="Helical" evidence="11">
    <location>
        <begin position="236"/>
        <end position="256"/>
    </location>
</feature>
<dbReference type="RefSeq" id="XP_031435126.2">
    <property type="nucleotide sequence ID" value="XM_031579266.2"/>
</dbReference>
<evidence type="ECO:0000256" key="9">
    <source>
        <dbReference type="ARBA" id="ARBA00037605"/>
    </source>
</evidence>
<feature type="transmembrane region" description="Helical" evidence="11">
    <location>
        <begin position="207"/>
        <end position="230"/>
    </location>
</feature>
<keyword evidence="3" id="KW-1003">Cell membrane</keyword>
<keyword evidence="4 11" id="KW-0812">Transmembrane</keyword>
<feature type="transmembrane region" description="Helical" evidence="11">
    <location>
        <begin position="479"/>
        <end position="503"/>
    </location>
</feature>
<dbReference type="PANTHER" id="PTHR11360:SF318">
    <property type="entry name" value="MONOCARBOXYLATE TRANSPORTER 12"/>
    <property type="match status" value="1"/>
</dbReference>
<feature type="region of interest" description="Disordered" evidence="10">
    <location>
        <begin position="1"/>
        <end position="34"/>
    </location>
</feature>
<evidence type="ECO:0000313" key="13">
    <source>
        <dbReference type="Proteomes" id="UP000515152"/>
    </source>
</evidence>
<feature type="transmembrane region" description="Helical" evidence="11">
    <location>
        <begin position="391"/>
        <end position="410"/>
    </location>
</feature>
<evidence type="ECO:0000256" key="3">
    <source>
        <dbReference type="ARBA" id="ARBA00022475"/>
    </source>
</evidence>
<dbReference type="OrthoDB" id="410267at2759"/>
<dbReference type="PROSITE" id="PS50850">
    <property type="entry name" value="MFS"/>
    <property type="match status" value="1"/>
</dbReference>
<evidence type="ECO:0000313" key="14">
    <source>
        <dbReference type="RefSeq" id="XP_031435126.2"/>
    </source>
</evidence>
<evidence type="ECO:0000256" key="8">
    <source>
        <dbReference type="ARBA" id="ARBA00036771"/>
    </source>
</evidence>
<feature type="transmembrane region" description="Helical" evidence="11">
    <location>
        <begin position="323"/>
        <end position="346"/>
    </location>
</feature>
<name>A0A6P8GDN6_CLUHA</name>
<feature type="region of interest" description="Disordered" evidence="10">
    <location>
        <begin position="515"/>
        <end position="537"/>
    </location>
</feature>
<keyword evidence="5 11" id="KW-1133">Transmembrane helix</keyword>
<comment type="similarity">
    <text evidence="2">Belongs to the major facilitator superfamily. Monocarboxylate porter (TC 2.A.1.13) family.</text>
</comment>
<comment type="catalytic activity">
    <reaction evidence="8">
        <text>guanidinoacetate(in) = guanidinoacetate(out)</text>
        <dbReference type="Rhea" id="RHEA:73047"/>
        <dbReference type="ChEBI" id="CHEBI:57742"/>
    </reaction>
</comment>
<proteinExistence type="inferred from homology"/>
<feature type="transmembrane region" description="Helical" evidence="11">
    <location>
        <begin position="416"/>
        <end position="438"/>
    </location>
</feature>
<dbReference type="InterPro" id="IPR020846">
    <property type="entry name" value="MFS_dom"/>
</dbReference>
<evidence type="ECO:0000256" key="1">
    <source>
        <dbReference type="ARBA" id="ARBA00004554"/>
    </source>
</evidence>
<feature type="transmembrane region" description="Helical" evidence="11">
    <location>
        <begin position="358"/>
        <end position="379"/>
    </location>
</feature>